<dbReference type="PANTHER" id="PTHR42693">
    <property type="entry name" value="ARYLSULFATASE FAMILY MEMBER"/>
    <property type="match status" value="1"/>
</dbReference>
<reference evidence="10 11" key="1">
    <citation type="journal article" date="2002" name="Proc. Natl. Acad. Sci. U.S.A.">
        <title>Extensive mosaic structure revealed by the complete genome sequence of uropathogenic Escherichia coli.</title>
        <authorList>
            <person name="Welch R.A."/>
            <person name="Burland V."/>
            <person name="Plunkett G.III."/>
            <person name="Redford P."/>
            <person name="Roesch P."/>
            <person name="Rasko D."/>
            <person name="Buckles E.L."/>
            <person name="Liou S.R."/>
            <person name="Boutin A."/>
            <person name="Hackett J."/>
            <person name="Stroud D."/>
            <person name="Mayhew G.F."/>
            <person name="Rose D.J."/>
            <person name="Zhou S."/>
            <person name="Schwartz D.C."/>
            <person name="Perna N.T."/>
            <person name="Mobley H.L."/>
            <person name="Donnenberg M.S."/>
            <person name="Blattner F.R."/>
        </authorList>
    </citation>
    <scope>NUCLEOTIDE SEQUENCE [LARGE SCALE GENOMIC DNA]</scope>
    <source>
        <strain evidence="11">CFT073 / ATCC 700928 / UPEC</strain>
    </source>
</reference>
<protein>
    <recommendedName>
        <fullName evidence="9">Sulfatase N-terminal domain-containing protein</fullName>
    </recommendedName>
</protein>
<evidence type="ECO:0000256" key="7">
    <source>
        <dbReference type="PIRSR" id="PIRSR600917-52"/>
    </source>
</evidence>
<gene>
    <name evidence="10" type="ordered locus">c0022</name>
</gene>
<evidence type="ECO:0000256" key="6">
    <source>
        <dbReference type="ARBA" id="ARBA00022837"/>
    </source>
</evidence>
<dbReference type="InterPro" id="IPR000917">
    <property type="entry name" value="Sulfatase_N"/>
</dbReference>
<dbReference type="InterPro" id="IPR017850">
    <property type="entry name" value="Alkaline_phosphatase_core_sf"/>
</dbReference>
<comment type="similarity">
    <text evidence="2">Belongs to the sulfatase family.</text>
</comment>
<evidence type="ECO:0000256" key="2">
    <source>
        <dbReference type="ARBA" id="ARBA00008779"/>
    </source>
</evidence>
<keyword evidence="11" id="KW-1185">Reference proteome</keyword>
<dbReference type="Pfam" id="PF00884">
    <property type="entry name" value="Sulfatase"/>
    <property type="match status" value="1"/>
</dbReference>
<feature type="modified residue" description="3-oxoalanine (Ser)" evidence="7">
    <location>
        <position position="91"/>
    </location>
</feature>
<evidence type="ECO:0000256" key="5">
    <source>
        <dbReference type="ARBA" id="ARBA00022801"/>
    </source>
</evidence>
<dbReference type="SUPFAM" id="SSF53649">
    <property type="entry name" value="Alkaline phosphatase-like"/>
    <property type="match status" value="1"/>
</dbReference>
<keyword evidence="4 8" id="KW-0732">Signal</keyword>
<dbReference type="EMBL" id="AE014075">
    <property type="protein sequence ID" value="AAN78522.1"/>
    <property type="molecule type" value="Genomic_DNA"/>
</dbReference>
<comment type="cofactor">
    <cofactor evidence="1">
        <name>Ca(2+)</name>
        <dbReference type="ChEBI" id="CHEBI:29108"/>
    </cofactor>
</comment>
<dbReference type="PANTHER" id="PTHR42693:SF42">
    <property type="entry name" value="ARYLSULFATASE G"/>
    <property type="match status" value="1"/>
</dbReference>
<dbReference type="STRING" id="199310.c0022"/>
<dbReference type="SMR" id="A0A0H2V4H2"/>
<dbReference type="HOGENOM" id="CLU_006332_10_4_6"/>
<feature type="chain" id="PRO_5002599509" description="Sulfatase N-terminal domain-containing protein" evidence="8">
    <location>
        <begin position="38"/>
        <end position="509"/>
    </location>
</feature>
<keyword evidence="12" id="KW-0002">3D-structure</keyword>
<dbReference type="PROSITE" id="PS00523">
    <property type="entry name" value="SULFATASE_1"/>
    <property type="match status" value="1"/>
</dbReference>
<keyword evidence="6" id="KW-0106">Calcium</keyword>
<dbReference type="InterPro" id="IPR050738">
    <property type="entry name" value="Sulfatase"/>
</dbReference>
<dbReference type="InterPro" id="IPR024607">
    <property type="entry name" value="Sulfatase_CS"/>
</dbReference>
<evidence type="ECO:0000256" key="4">
    <source>
        <dbReference type="ARBA" id="ARBA00022729"/>
    </source>
</evidence>
<dbReference type="GO" id="GO:0046872">
    <property type="term" value="F:metal ion binding"/>
    <property type="evidence" value="ECO:0007669"/>
    <property type="project" value="UniProtKB-KW"/>
</dbReference>
<evidence type="ECO:0000256" key="1">
    <source>
        <dbReference type="ARBA" id="ARBA00001913"/>
    </source>
</evidence>
<evidence type="ECO:0000256" key="3">
    <source>
        <dbReference type="ARBA" id="ARBA00022723"/>
    </source>
</evidence>
<organism evidence="10 11">
    <name type="scientific">Escherichia coli O6:H1 (strain CFT073 / ATCC 700928 / UPEC)</name>
    <dbReference type="NCBI Taxonomy" id="199310"/>
    <lineage>
        <taxon>Bacteria</taxon>
        <taxon>Pseudomonadati</taxon>
        <taxon>Pseudomonadota</taxon>
        <taxon>Gammaproteobacteria</taxon>
        <taxon>Enterobacterales</taxon>
        <taxon>Enterobacteriaceae</taxon>
        <taxon>Escherichia</taxon>
    </lineage>
</organism>
<keyword evidence="3" id="KW-0479">Metal-binding</keyword>
<dbReference type="PDBsum" id="3ED4"/>
<dbReference type="Proteomes" id="UP000001410">
    <property type="component" value="Chromosome"/>
</dbReference>
<name>A0A0H2V4H2_ECOL6</name>
<comment type="PTM">
    <text evidence="7">The conversion to 3-oxoalanine (also known as C-formylglycine, FGly), of a serine or cysteine residue in prokaryotes and of a cysteine residue in eukaryotes, is critical for catalytic activity.</text>
</comment>
<evidence type="ECO:0000256" key="8">
    <source>
        <dbReference type="SAM" id="SignalP"/>
    </source>
</evidence>
<evidence type="ECO:0000313" key="10">
    <source>
        <dbReference type="EMBL" id="AAN78522.1"/>
    </source>
</evidence>
<dbReference type="Gene3D" id="3.30.1120.10">
    <property type="match status" value="1"/>
</dbReference>
<proteinExistence type="evidence at protein level"/>
<dbReference type="EvolutionaryTrace" id="A0A0H2V4H2"/>
<dbReference type="eggNOG" id="COG3119">
    <property type="taxonomic scope" value="Bacteria"/>
</dbReference>
<accession>A0A0H2V4H2</accession>
<dbReference type="KEGG" id="ecc:c0022"/>
<dbReference type="Gene3D" id="3.40.720.10">
    <property type="entry name" value="Alkaline Phosphatase, subunit A"/>
    <property type="match status" value="1"/>
</dbReference>
<dbReference type="PDB" id="3ED4">
    <property type="method" value="X-ray"/>
    <property type="resolution" value="1.70 A"/>
    <property type="chains" value="A/B/C/D=19-509"/>
</dbReference>
<dbReference type="AlphaFoldDB" id="A0A0H2V4H2"/>
<dbReference type="GO" id="GO:0004065">
    <property type="term" value="F:arylsulfatase activity"/>
    <property type="evidence" value="ECO:0007669"/>
    <property type="project" value="TreeGrafter"/>
</dbReference>
<evidence type="ECO:0000313" key="11">
    <source>
        <dbReference type="Proteomes" id="UP000001410"/>
    </source>
</evidence>
<feature type="signal peptide" evidence="8">
    <location>
        <begin position="1"/>
        <end position="37"/>
    </location>
</feature>
<sequence>MVMISNFYQGIIMQKTLMASLIGLAVCTGNAFSPALAAEAKQPNLVIIMADDLGYGDLATYGHQIVKTPNIDRLAQEGVKFTDYYAPAPLSSPSRAGLLTGRMPFRTGIRSWIPSGKDVALGRNELTIANLLKAQGYDTAMMGKLHLNAGGDRTDQPQAQDMGFDYSLANTAGFVTDATLDNAKERPRYGMVYPTGWLRNGQPTPRADKMSGEYVSSEVVNWLDNKKDSKPFFLYVAFTEVHSPLASPKKYLDMYSQYMSAYQKQHPDLFYGDWADKPWRGVGEYYANISYLDAQVGKVLDKIKAMGEEDNTIVIFTSDNGPVTREARKVYELNLAGETDGLRGRKDNLWEGGIRVPAIIKYGKHLPQGMVSDTPVYGLDWMPTLAKMMNFKLPTDRTFDGESLVPVLEQKALKREKPLIFGIDMPFQDDPTDEWAIRDGDWKMIIDRNNKPKYLYNLKSDRYETLNLIGKKPDIEKQMYGKFLKYKTDIDNDSLMKARGDKPEAVTWG</sequence>
<evidence type="ECO:0000259" key="9">
    <source>
        <dbReference type="Pfam" id="PF00884"/>
    </source>
</evidence>
<feature type="domain" description="Sulfatase N-terminal" evidence="9">
    <location>
        <begin position="43"/>
        <end position="390"/>
    </location>
</feature>
<keyword evidence="5" id="KW-0378">Hydrolase</keyword>
<reference evidence="12" key="2">
    <citation type="submission" date="2008-09" db="PDB data bank">
        <title>Crystal Structure of Arylsulfatase from Escherichia Coli.</title>
        <authorList>
            <person name="Patskovsky Y."/>
            <person name="Ozyurt S."/>
            <person name="Gilmore M."/>
            <person name="Chang S."/>
            <person name="Bain K."/>
            <person name="Wasserman S."/>
            <person name="Koss J."/>
            <person name="Sauder J.M."/>
            <person name="Burley S.K."/>
            <person name="Almo S.C."/>
        </authorList>
    </citation>
    <scope>X-RAY CRYSTALLOGRAPHY (1.70 ANGSTROMS) OF 19-509</scope>
</reference>
<evidence type="ECO:0007829" key="12">
    <source>
        <dbReference type="PDB" id="3ED4"/>
    </source>
</evidence>